<dbReference type="EMBL" id="CP011125">
    <property type="protein sequence ID" value="AKF06362.1"/>
    <property type="molecule type" value="Genomic_DNA"/>
</dbReference>
<evidence type="ECO:0000256" key="1">
    <source>
        <dbReference type="SAM" id="MobiDB-lite"/>
    </source>
</evidence>
<evidence type="ECO:0000313" key="2">
    <source>
        <dbReference type="EMBL" id="AKF06362.1"/>
    </source>
</evidence>
<sequence length="219" mass="22968">MVELENRIGQPTSGSLGSRSDLEQQAKHQAENAKEQIRSLAELGKDRLAEQLEHIAHAVRGAGDNLRSDEQSAELSQYADTLGDQIERASRYLRDHRAIDLVDGVERFARTKPALFLGGAFAVGMVLGRFFKSSPGGVNVEEGYATGGYDVGTGYPEAESVVTAPVQPVGTPVTTPGNTPSSSFGSSYPSAQTPSTSYPYSPPSGTFGGSSGGGGDNQS</sequence>
<reference evidence="2 3" key="1">
    <citation type="submission" date="2015-03" db="EMBL/GenBank/DDBJ databases">
        <title>Genome assembly of Sandaracinus amylolyticus DSM 53668.</title>
        <authorList>
            <person name="Sharma G."/>
            <person name="Subramanian S."/>
        </authorList>
    </citation>
    <scope>NUCLEOTIDE SEQUENCE [LARGE SCALE GENOMIC DNA]</scope>
    <source>
        <strain evidence="2 3">DSM 53668</strain>
    </source>
</reference>
<evidence type="ECO:0000313" key="3">
    <source>
        <dbReference type="Proteomes" id="UP000034883"/>
    </source>
</evidence>
<feature type="compositionally biased region" description="Basic and acidic residues" evidence="1">
    <location>
        <begin position="20"/>
        <end position="35"/>
    </location>
</feature>
<name>A0A0F6W386_9BACT</name>
<dbReference type="AlphaFoldDB" id="A0A0F6W386"/>
<dbReference type="KEGG" id="samy:DB32_003511"/>
<organism evidence="2 3">
    <name type="scientific">Sandaracinus amylolyticus</name>
    <dbReference type="NCBI Taxonomy" id="927083"/>
    <lineage>
        <taxon>Bacteria</taxon>
        <taxon>Pseudomonadati</taxon>
        <taxon>Myxococcota</taxon>
        <taxon>Polyangia</taxon>
        <taxon>Polyangiales</taxon>
        <taxon>Sandaracinaceae</taxon>
        <taxon>Sandaracinus</taxon>
    </lineage>
</organism>
<feature type="region of interest" description="Disordered" evidence="1">
    <location>
        <begin position="1"/>
        <end position="35"/>
    </location>
</feature>
<protein>
    <submittedName>
        <fullName evidence="2">Uncharacterized protein</fullName>
    </submittedName>
</protein>
<dbReference type="STRING" id="927083.DB32_003511"/>
<feature type="compositionally biased region" description="Low complexity" evidence="1">
    <location>
        <begin position="165"/>
        <end position="205"/>
    </location>
</feature>
<keyword evidence="3" id="KW-1185">Reference proteome</keyword>
<feature type="region of interest" description="Disordered" evidence="1">
    <location>
        <begin position="165"/>
        <end position="219"/>
    </location>
</feature>
<gene>
    <name evidence="2" type="ORF">DB32_003511</name>
</gene>
<feature type="compositionally biased region" description="Polar residues" evidence="1">
    <location>
        <begin position="9"/>
        <end position="18"/>
    </location>
</feature>
<accession>A0A0F6W386</accession>
<dbReference type="Proteomes" id="UP000034883">
    <property type="component" value="Chromosome"/>
</dbReference>
<proteinExistence type="predicted"/>
<feature type="compositionally biased region" description="Gly residues" evidence="1">
    <location>
        <begin position="206"/>
        <end position="219"/>
    </location>
</feature>